<evidence type="ECO:0000256" key="6">
    <source>
        <dbReference type="ARBA" id="ARBA00022989"/>
    </source>
</evidence>
<evidence type="ECO:0000256" key="1">
    <source>
        <dbReference type="ARBA" id="ARBA00004651"/>
    </source>
</evidence>
<evidence type="ECO:0000256" key="10">
    <source>
        <dbReference type="PROSITE-ProRule" id="PRU00284"/>
    </source>
</evidence>
<evidence type="ECO:0000256" key="2">
    <source>
        <dbReference type="ARBA" id="ARBA00022475"/>
    </source>
</evidence>
<comment type="subcellular location">
    <subcellularLocation>
        <location evidence="1">Cell membrane</location>
        <topology evidence="1">Multi-pass membrane protein</topology>
    </subcellularLocation>
</comment>
<dbReference type="Pfam" id="PF00015">
    <property type="entry name" value="MCPsignal"/>
    <property type="match status" value="1"/>
</dbReference>
<dbReference type="Pfam" id="PF00672">
    <property type="entry name" value="HAMP"/>
    <property type="match status" value="1"/>
</dbReference>
<dbReference type="SMART" id="SM00304">
    <property type="entry name" value="HAMP"/>
    <property type="match status" value="1"/>
</dbReference>
<dbReference type="SUPFAM" id="SSF103190">
    <property type="entry name" value="Sensory domain-like"/>
    <property type="match status" value="1"/>
</dbReference>
<dbReference type="PANTHER" id="PTHR32089">
    <property type="entry name" value="METHYL-ACCEPTING CHEMOTAXIS PROTEIN MCPB"/>
    <property type="match status" value="1"/>
</dbReference>
<feature type="transmembrane region" description="Helical" evidence="11">
    <location>
        <begin position="306"/>
        <end position="328"/>
    </location>
</feature>
<evidence type="ECO:0000256" key="8">
    <source>
        <dbReference type="ARBA" id="ARBA00023224"/>
    </source>
</evidence>
<name>A0ABY3SL10_9BACL</name>
<dbReference type="InterPro" id="IPR003660">
    <property type="entry name" value="HAMP_dom"/>
</dbReference>
<keyword evidence="3" id="KW-0488">Methylation</keyword>
<keyword evidence="8 10" id="KW-0807">Transducer</keyword>
<dbReference type="CDD" id="cd06225">
    <property type="entry name" value="HAMP"/>
    <property type="match status" value="1"/>
</dbReference>
<evidence type="ECO:0000256" key="3">
    <source>
        <dbReference type="ARBA" id="ARBA00022481"/>
    </source>
</evidence>
<dbReference type="PROSITE" id="PS50885">
    <property type="entry name" value="HAMP"/>
    <property type="match status" value="1"/>
</dbReference>
<keyword evidence="2" id="KW-1003">Cell membrane</keyword>
<dbReference type="InterPro" id="IPR029151">
    <property type="entry name" value="Sensor-like_sf"/>
</dbReference>
<evidence type="ECO:0000256" key="5">
    <source>
        <dbReference type="ARBA" id="ARBA00022692"/>
    </source>
</evidence>
<evidence type="ECO:0000256" key="7">
    <source>
        <dbReference type="ARBA" id="ARBA00023136"/>
    </source>
</evidence>
<dbReference type="SMART" id="SM00283">
    <property type="entry name" value="MA"/>
    <property type="match status" value="1"/>
</dbReference>
<dbReference type="RefSeq" id="WP_235121220.1">
    <property type="nucleotide sequence ID" value="NZ_CP090978.1"/>
</dbReference>
<dbReference type="InterPro" id="IPR004089">
    <property type="entry name" value="MCPsignal_dom"/>
</dbReference>
<evidence type="ECO:0000259" key="13">
    <source>
        <dbReference type="PROSITE" id="PS50885"/>
    </source>
</evidence>
<comment type="similarity">
    <text evidence="9">Belongs to the methyl-accepting chemotaxis (MCP) protein family.</text>
</comment>
<protein>
    <submittedName>
        <fullName evidence="14">Methyl-accepting chemotaxis protein</fullName>
    </submittedName>
</protein>
<keyword evidence="7 11" id="KW-0472">Membrane</keyword>
<evidence type="ECO:0000256" key="4">
    <source>
        <dbReference type="ARBA" id="ARBA00022500"/>
    </source>
</evidence>
<dbReference type="EMBL" id="CP090978">
    <property type="protein sequence ID" value="UJF34646.1"/>
    <property type="molecule type" value="Genomic_DNA"/>
</dbReference>
<dbReference type="CDD" id="cd12912">
    <property type="entry name" value="PDC2_MCP_like"/>
    <property type="match status" value="1"/>
</dbReference>
<dbReference type="CDD" id="cd12913">
    <property type="entry name" value="PDC1_MCP_like"/>
    <property type="match status" value="1"/>
</dbReference>
<feature type="domain" description="Methyl-accepting transducer" evidence="12">
    <location>
        <begin position="398"/>
        <end position="634"/>
    </location>
</feature>
<proteinExistence type="inferred from homology"/>
<dbReference type="Gene3D" id="1.10.287.950">
    <property type="entry name" value="Methyl-accepting chemotaxis protein"/>
    <property type="match status" value="1"/>
</dbReference>
<dbReference type="PANTHER" id="PTHR32089:SF114">
    <property type="entry name" value="METHYL-ACCEPTING CHEMOTAXIS PROTEIN MCPB"/>
    <property type="match status" value="1"/>
</dbReference>
<dbReference type="Gene3D" id="6.10.340.10">
    <property type="match status" value="1"/>
</dbReference>
<accession>A0ABY3SL10</accession>
<keyword evidence="4" id="KW-0145">Chemotaxis</keyword>
<evidence type="ECO:0000259" key="12">
    <source>
        <dbReference type="PROSITE" id="PS50111"/>
    </source>
</evidence>
<keyword evidence="6 11" id="KW-1133">Transmembrane helix</keyword>
<evidence type="ECO:0000313" key="14">
    <source>
        <dbReference type="EMBL" id="UJF34646.1"/>
    </source>
</evidence>
<gene>
    <name evidence="14" type="ORF">L0M14_05575</name>
</gene>
<dbReference type="Gene3D" id="3.30.450.20">
    <property type="entry name" value="PAS domain"/>
    <property type="match status" value="2"/>
</dbReference>
<evidence type="ECO:0000256" key="11">
    <source>
        <dbReference type="SAM" id="Phobius"/>
    </source>
</evidence>
<reference evidence="14 15" key="1">
    <citation type="journal article" date="2024" name="Int. J. Syst. Evol. Microbiol.">
        <title>Paenibacillus hexagrammi sp. nov., a novel bacterium isolated from the gut content of Hexagrammos agrammus.</title>
        <authorList>
            <person name="Jung H.K."/>
            <person name="Kim D.G."/>
            <person name="Zin H."/>
            <person name="Park J."/>
            <person name="Jung H."/>
            <person name="Kim Y.O."/>
            <person name="Kong H.J."/>
            <person name="Kim J.W."/>
            <person name="Kim Y.S."/>
        </authorList>
    </citation>
    <scope>NUCLEOTIDE SEQUENCE [LARGE SCALE GENOMIC DNA]</scope>
    <source>
        <strain evidence="14 15">YPD9-1</strain>
    </source>
</reference>
<dbReference type="PROSITE" id="PS50111">
    <property type="entry name" value="CHEMOTAXIS_TRANSDUC_2"/>
    <property type="match status" value="1"/>
</dbReference>
<dbReference type="SUPFAM" id="SSF58104">
    <property type="entry name" value="Methyl-accepting chemotaxis protein (MCP) signaling domain"/>
    <property type="match status" value="1"/>
</dbReference>
<keyword evidence="15" id="KW-1185">Reference proteome</keyword>
<dbReference type="Pfam" id="PF02743">
    <property type="entry name" value="dCache_1"/>
    <property type="match status" value="1"/>
</dbReference>
<organism evidence="14 15">
    <name type="scientific">Paenibacillus hexagrammi</name>
    <dbReference type="NCBI Taxonomy" id="2908839"/>
    <lineage>
        <taxon>Bacteria</taxon>
        <taxon>Bacillati</taxon>
        <taxon>Bacillota</taxon>
        <taxon>Bacilli</taxon>
        <taxon>Bacillales</taxon>
        <taxon>Paenibacillaceae</taxon>
        <taxon>Paenibacillus</taxon>
    </lineage>
</organism>
<evidence type="ECO:0000256" key="9">
    <source>
        <dbReference type="ARBA" id="ARBA00029447"/>
    </source>
</evidence>
<keyword evidence="5 11" id="KW-0812">Transmembrane</keyword>
<feature type="domain" description="HAMP" evidence="13">
    <location>
        <begin position="327"/>
        <end position="379"/>
    </location>
</feature>
<dbReference type="InterPro" id="IPR033479">
    <property type="entry name" value="dCache_1"/>
</dbReference>
<sequence>MVKVRFRSIRTRTMVTIVPWLLLSMFALSAISYTYSKRIIDQEINSKMEYQLHSTINNMQTILTAHSKIPESLARMIEPVGDRIDKGKYFQIIQGLLSTNPDTFGVGIWYEPYQYKSYLKYYSSYAYRDNGRILFSNDYDTEEYNYPEKDWYLLGKNTTERVAWTDPFFDPNSNTTILTAAVPFYNNNKFQGVVSATINLTNLQQKVADIHVGNSGYAFLLDRKGNLIAGKDNEHGMDPSAKENAQASWNQLSQSILSSSSGVLNLHDENGINNVYFQTVPDTSWKLAIVIPHDELYGQVNRYLKISIMVSVFFIAFVILVIYVYSLYMTNSIKKVHILSKAISEGDLTKQIHVESVDEFGQMGTGLNAMTNQLQTILSQVALSAKGVYETSVQLSHNSEQSAKATEAIAQSIQEVASGTLRQLDVTSEAANAASDMLGFIHSISQRVDHANQSAQHALTAAQLGKADILDAISQMDLISQNSAKSVALIRHLEEKSKQINEIMRLLSSIAKQTKLLALNAGVIASQAGANGKTFAVISQEIRLLAEHSTKSGSEIDRLIAEIQACMVQAVEAMKEGDSSVQDGRLLIRKAGDSFTEILQLVEGVSGESREMESEVKRFQLSVEEIAASMKAILHVYEQSASETQYVSAITEEQTAAIEEVASYSSELAHMAKAMERLAASFKLYKETEGE</sequence>
<evidence type="ECO:0000313" key="15">
    <source>
        <dbReference type="Proteomes" id="UP001649230"/>
    </source>
</evidence>
<dbReference type="Proteomes" id="UP001649230">
    <property type="component" value="Chromosome"/>
</dbReference>